<dbReference type="AlphaFoldDB" id="A0A0N4X2X6"/>
<reference evidence="1" key="1">
    <citation type="submission" date="2017-02" db="UniProtKB">
        <authorList>
            <consortium name="WormBaseParasite"/>
        </authorList>
    </citation>
    <scope>IDENTIFICATION</scope>
</reference>
<sequence>LDSELSILGCFAGPCGYRSPRPSRDSSRTTSRPTSRDISLCSRGCVGLRSISSSSEKDNCTLVSSVRSTSLCALTSSSRLREITTFGTFDVPSSGLRLLKQNWFWFYLKENVSKREITTFGTFDVPSSGLRLLKRKLRSQLDI</sequence>
<dbReference type="WBParaSite" id="HPLM_0001871801-mRNA-1">
    <property type="protein sequence ID" value="HPLM_0001871801-mRNA-1"/>
    <property type="gene ID" value="HPLM_0001871801"/>
</dbReference>
<protein>
    <submittedName>
        <fullName evidence="1">Secreted protein</fullName>
    </submittedName>
</protein>
<accession>A0A0N4X2X6</accession>
<proteinExistence type="predicted"/>
<evidence type="ECO:0000313" key="1">
    <source>
        <dbReference type="WBParaSite" id="HPLM_0001871801-mRNA-1"/>
    </source>
</evidence>
<organism evidence="1">
    <name type="scientific">Haemonchus placei</name>
    <name type="common">Barber's pole worm</name>
    <dbReference type="NCBI Taxonomy" id="6290"/>
    <lineage>
        <taxon>Eukaryota</taxon>
        <taxon>Metazoa</taxon>
        <taxon>Ecdysozoa</taxon>
        <taxon>Nematoda</taxon>
        <taxon>Chromadorea</taxon>
        <taxon>Rhabditida</taxon>
        <taxon>Rhabditina</taxon>
        <taxon>Rhabditomorpha</taxon>
        <taxon>Strongyloidea</taxon>
        <taxon>Trichostrongylidae</taxon>
        <taxon>Haemonchus</taxon>
    </lineage>
</organism>
<name>A0A0N4X2X6_HAEPC</name>